<feature type="region of interest" description="Disordered" evidence="7">
    <location>
        <begin position="288"/>
        <end position="307"/>
    </location>
</feature>
<dbReference type="Proteomes" id="UP000602745">
    <property type="component" value="Unassembled WGS sequence"/>
</dbReference>
<keyword evidence="4" id="KW-1133">Transmembrane helix</keyword>
<organism evidence="9 10">
    <name type="scientific">Agaricicola taiwanensis</name>
    <dbReference type="NCBI Taxonomy" id="591372"/>
    <lineage>
        <taxon>Bacteria</taxon>
        <taxon>Pseudomonadati</taxon>
        <taxon>Pseudomonadota</taxon>
        <taxon>Alphaproteobacteria</taxon>
        <taxon>Rhodobacterales</taxon>
        <taxon>Paracoccaceae</taxon>
        <taxon>Agaricicola</taxon>
    </lineage>
</organism>
<dbReference type="AlphaFoldDB" id="A0A8J2YHB7"/>
<accession>A0A8J2YHB7</accession>
<evidence type="ECO:0000259" key="8">
    <source>
        <dbReference type="SMART" id="SM00244"/>
    </source>
</evidence>
<evidence type="ECO:0000256" key="1">
    <source>
        <dbReference type="ARBA" id="ARBA00004167"/>
    </source>
</evidence>
<gene>
    <name evidence="9" type="ORF">GCM10007276_19850</name>
</gene>
<dbReference type="Pfam" id="PF01145">
    <property type="entry name" value="Band_7"/>
    <property type="match status" value="1"/>
</dbReference>
<dbReference type="InterPro" id="IPR001107">
    <property type="entry name" value="Band_7"/>
</dbReference>
<evidence type="ECO:0000313" key="9">
    <source>
        <dbReference type="EMBL" id="GGE42579.1"/>
    </source>
</evidence>
<feature type="domain" description="Band 7" evidence="8">
    <location>
        <begin position="22"/>
        <end position="184"/>
    </location>
</feature>
<reference evidence="9" key="1">
    <citation type="journal article" date="2014" name="Int. J. Syst. Evol. Microbiol.">
        <title>Complete genome sequence of Corynebacterium casei LMG S-19264T (=DSM 44701T), isolated from a smear-ripened cheese.</title>
        <authorList>
            <consortium name="US DOE Joint Genome Institute (JGI-PGF)"/>
            <person name="Walter F."/>
            <person name="Albersmeier A."/>
            <person name="Kalinowski J."/>
            <person name="Ruckert C."/>
        </authorList>
    </citation>
    <scope>NUCLEOTIDE SEQUENCE</scope>
    <source>
        <strain evidence="9">CCM 7684</strain>
    </source>
</reference>
<comment type="caution">
    <text evidence="9">The sequence shown here is derived from an EMBL/GenBank/DDBJ whole genome shotgun (WGS) entry which is preliminary data.</text>
</comment>
<dbReference type="PANTHER" id="PTHR42911:SF1">
    <property type="entry name" value="MODULATOR OF FTSH PROTEASE HFLC"/>
    <property type="match status" value="1"/>
</dbReference>
<evidence type="ECO:0000256" key="3">
    <source>
        <dbReference type="ARBA" id="ARBA00022692"/>
    </source>
</evidence>
<dbReference type="GO" id="GO:0016020">
    <property type="term" value="C:membrane"/>
    <property type="evidence" value="ECO:0007669"/>
    <property type="project" value="UniProtKB-SubCell"/>
</dbReference>
<sequence length="307" mass="33940">MKTGFLGILAVVVIGALILAVSALFTVRQTEQALVIRFGSPQMPIREAGLHFKAPFIDNVVYIEKRILDLDLPAQEVIASDQKRLVVDAFARYRVHDALLFYQTVGSVEGAANRLATFLNSSLRRVLGENTFQNVVRDARPQLMGQIRDQVNGEAQKLGLSVVDVKIRRADLPNENSQAIYDRMKTEREREAAEIRAQGGEAAQRIRSRADREVTVIIAEAHRDSEQKRGEGDAQRNAIYAEAYGRDPEFFAFYRSMQAYEQGLKGDNTRLVLSPDNSFFRFFNTPTGAEAAAPAGGQPGAGTAAPQ</sequence>
<comment type="subcellular location">
    <subcellularLocation>
        <location evidence="1">Membrane</location>
        <topology evidence="1">Single-pass membrane protein</topology>
    </subcellularLocation>
</comment>
<evidence type="ECO:0000256" key="6">
    <source>
        <dbReference type="PIRNR" id="PIRNR005651"/>
    </source>
</evidence>
<dbReference type="CDD" id="cd03405">
    <property type="entry name" value="SPFH_HflC"/>
    <property type="match status" value="1"/>
</dbReference>
<comment type="function">
    <text evidence="6">HflC and HflK could regulate a protease.</text>
</comment>
<evidence type="ECO:0000256" key="7">
    <source>
        <dbReference type="SAM" id="MobiDB-lite"/>
    </source>
</evidence>
<dbReference type="RefSeq" id="WP_188409567.1">
    <property type="nucleotide sequence ID" value="NZ_BMCP01000002.1"/>
</dbReference>
<evidence type="ECO:0000256" key="4">
    <source>
        <dbReference type="ARBA" id="ARBA00022989"/>
    </source>
</evidence>
<dbReference type="Gene3D" id="3.30.479.30">
    <property type="entry name" value="Band 7 domain"/>
    <property type="match status" value="1"/>
</dbReference>
<dbReference type="PANTHER" id="PTHR42911">
    <property type="entry name" value="MODULATOR OF FTSH PROTEASE HFLC"/>
    <property type="match status" value="1"/>
</dbReference>
<dbReference type="InterPro" id="IPR036013">
    <property type="entry name" value="Band_7/SPFH_dom_sf"/>
</dbReference>
<dbReference type="PIRSF" id="PIRSF005651">
    <property type="entry name" value="HflC"/>
    <property type="match status" value="1"/>
</dbReference>
<evidence type="ECO:0000313" key="10">
    <source>
        <dbReference type="Proteomes" id="UP000602745"/>
    </source>
</evidence>
<comment type="similarity">
    <text evidence="2 6">Belongs to the band 7/mec-2 family. HflC subfamily.</text>
</comment>
<reference evidence="9" key="2">
    <citation type="submission" date="2020-09" db="EMBL/GenBank/DDBJ databases">
        <authorList>
            <person name="Sun Q."/>
            <person name="Sedlacek I."/>
        </authorList>
    </citation>
    <scope>NUCLEOTIDE SEQUENCE</scope>
    <source>
        <strain evidence="9">CCM 7684</strain>
    </source>
</reference>
<protein>
    <recommendedName>
        <fullName evidence="6">Protein HflC</fullName>
    </recommendedName>
</protein>
<proteinExistence type="inferred from homology"/>
<dbReference type="SUPFAM" id="SSF117892">
    <property type="entry name" value="Band 7/SPFH domain"/>
    <property type="match status" value="1"/>
</dbReference>
<dbReference type="SMART" id="SM00244">
    <property type="entry name" value="PHB"/>
    <property type="match status" value="1"/>
</dbReference>
<keyword evidence="10" id="KW-1185">Reference proteome</keyword>
<dbReference type="InterPro" id="IPR010200">
    <property type="entry name" value="HflC"/>
</dbReference>
<dbReference type="EMBL" id="BMCP01000002">
    <property type="protein sequence ID" value="GGE42579.1"/>
    <property type="molecule type" value="Genomic_DNA"/>
</dbReference>
<keyword evidence="3" id="KW-0812">Transmembrane</keyword>
<name>A0A8J2YHB7_9RHOB</name>
<evidence type="ECO:0000256" key="5">
    <source>
        <dbReference type="ARBA" id="ARBA00023136"/>
    </source>
</evidence>
<dbReference type="NCBIfam" id="TIGR01932">
    <property type="entry name" value="hflC"/>
    <property type="match status" value="1"/>
</dbReference>
<keyword evidence="5" id="KW-0472">Membrane</keyword>
<evidence type="ECO:0000256" key="2">
    <source>
        <dbReference type="ARBA" id="ARBA00007862"/>
    </source>
</evidence>